<keyword evidence="1" id="KW-1133">Transmembrane helix</keyword>
<evidence type="ECO:0000256" key="1">
    <source>
        <dbReference type="SAM" id="Phobius"/>
    </source>
</evidence>
<keyword evidence="3" id="KW-1185">Reference proteome</keyword>
<dbReference type="EMBL" id="JACSQO010000002">
    <property type="protein sequence ID" value="MBD7943651.1"/>
    <property type="molecule type" value="Genomic_DNA"/>
</dbReference>
<comment type="caution">
    <text evidence="2">The sequence shown here is derived from an EMBL/GenBank/DDBJ whole genome shotgun (WGS) entry which is preliminary data.</text>
</comment>
<keyword evidence="1" id="KW-0472">Membrane</keyword>
<dbReference type="RefSeq" id="WP_144535555.1">
    <property type="nucleotide sequence ID" value="NZ_JACSQO010000002.1"/>
</dbReference>
<evidence type="ECO:0000313" key="3">
    <source>
        <dbReference type="Proteomes" id="UP000640786"/>
    </source>
</evidence>
<name>A0ABR8R779_9BACI</name>
<feature type="transmembrane region" description="Helical" evidence="1">
    <location>
        <begin position="136"/>
        <end position="156"/>
    </location>
</feature>
<accession>A0ABR8R779</accession>
<proteinExistence type="predicted"/>
<evidence type="ECO:0008006" key="4">
    <source>
        <dbReference type="Google" id="ProtNLM"/>
    </source>
</evidence>
<protein>
    <recommendedName>
        <fullName evidence="4">DUF2178 domain-containing protein</fullName>
    </recommendedName>
</protein>
<evidence type="ECO:0000313" key="2">
    <source>
        <dbReference type="EMBL" id="MBD7943651.1"/>
    </source>
</evidence>
<keyword evidence="1" id="KW-0812">Transmembrane</keyword>
<feature type="transmembrane region" description="Helical" evidence="1">
    <location>
        <begin position="12"/>
        <end position="31"/>
    </location>
</feature>
<reference evidence="2 3" key="1">
    <citation type="submission" date="2020-08" db="EMBL/GenBank/DDBJ databases">
        <title>A Genomic Blueprint of the Chicken Gut Microbiome.</title>
        <authorList>
            <person name="Gilroy R."/>
            <person name="Ravi A."/>
            <person name="Getino M."/>
            <person name="Pursley I."/>
            <person name="Horton D.L."/>
            <person name="Alikhan N.-F."/>
            <person name="Baker D."/>
            <person name="Gharbi K."/>
            <person name="Hall N."/>
            <person name="Watson M."/>
            <person name="Adriaenssens E.M."/>
            <person name="Foster-Nyarko E."/>
            <person name="Jarju S."/>
            <person name="Secka A."/>
            <person name="Antonio M."/>
            <person name="Oren A."/>
            <person name="Chaudhuri R."/>
            <person name="La Ragione R.M."/>
            <person name="Hildebrand F."/>
            <person name="Pallen M.J."/>
        </authorList>
    </citation>
    <scope>NUCLEOTIDE SEQUENCE [LARGE SCALE GENOMIC DNA]</scope>
    <source>
        <strain evidence="2 3">Sa2BUA9</strain>
    </source>
</reference>
<dbReference type="Proteomes" id="UP000640786">
    <property type="component" value="Unassembled WGS sequence"/>
</dbReference>
<feature type="transmembrane region" description="Helical" evidence="1">
    <location>
        <begin position="51"/>
        <end position="69"/>
    </location>
</feature>
<organism evidence="2 3">
    <name type="scientific">Psychrobacillus faecigallinarum</name>
    <dbReference type="NCBI Taxonomy" id="2762235"/>
    <lineage>
        <taxon>Bacteria</taxon>
        <taxon>Bacillati</taxon>
        <taxon>Bacillota</taxon>
        <taxon>Bacilli</taxon>
        <taxon>Bacillales</taxon>
        <taxon>Bacillaceae</taxon>
        <taxon>Psychrobacillus</taxon>
    </lineage>
</organism>
<feature type="transmembrane region" description="Helical" evidence="1">
    <location>
        <begin position="108"/>
        <end position="130"/>
    </location>
</feature>
<gene>
    <name evidence="2" type="ORF">H9650_05920</name>
</gene>
<sequence>MKIVLFESISKIIVISVFAYAVAFAFENIWLMDEFERGLANGEILLVNVKFSLWPFIISILLMLLHSILSVKLKPRKRADILLKFGEFQEADERELIITNKATKASHVTFTLTVMSAMVIMILFTSHIYLHPAFPIYLFAGTIVASSIAYAITWCIEYYK</sequence>